<feature type="domain" description="TIR" evidence="1">
    <location>
        <begin position="1"/>
        <end position="160"/>
    </location>
</feature>
<dbReference type="AlphaFoldDB" id="Q2LRS1"/>
<reference evidence="2 3" key="1">
    <citation type="journal article" date="2007" name="Proc. Natl. Acad. Sci. U.S.A.">
        <title>The genome of Syntrophus aciditrophicus: life at the thermodynamic limit of microbial growth.</title>
        <authorList>
            <person name="McInerney M.J."/>
            <person name="Rohlin L."/>
            <person name="Mouttaki H."/>
            <person name="Kim U."/>
            <person name="Krupp R.S."/>
            <person name="Rios-Hernandez L."/>
            <person name="Sieber J."/>
            <person name="Struchtemeyer C.G."/>
            <person name="Bhattacharyya A."/>
            <person name="Campbell J.W."/>
            <person name="Gunsalus R.P."/>
        </authorList>
    </citation>
    <scope>NUCLEOTIDE SEQUENCE [LARGE SCALE GENOMIC DNA]</scope>
    <source>
        <strain evidence="2 3">SB</strain>
    </source>
</reference>
<dbReference type="Pfam" id="PF13676">
    <property type="entry name" value="TIR_2"/>
    <property type="match status" value="1"/>
</dbReference>
<dbReference type="STRING" id="56780.SYN_02749"/>
<name>Q2LRS1_SYNAS</name>
<dbReference type="GO" id="GO:0007165">
    <property type="term" value="P:signal transduction"/>
    <property type="evidence" value="ECO:0007669"/>
    <property type="project" value="InterPro"/>
</dbReference>
<dbReference type="EMBL" id="CP000252">
    <property type="protein sequence ID" value="ABC76784.1"/>
    <property type="molecule type" value="Genomic_DNA"/>
</dbReference>
<dbReference type="OrthoDB" id="9810385at2"/>
<dbReference type="KEGG" id="sat:SYN_02749"/>
<dbReference type="InterPro" id="IPR035897">
    <property type="entry name" value="Toll_tir_struct_dom_sf"/>
</dbReference>
<dbReference type="InParanoid" id="Q2LRS1"/>
<dbReference type="RefSeq" id="WP_011416817.1">
    <property type="nucleotide sequence ID" value="NC_007759.1"/>
</dbReference>
<evidence type="ECO:0000259" key="1">
    <source>
        <dbReference type="PROSITE" id="PS50104"/>
    </source>
</evidence>
<dbReference type="PROSITE" id="PS50104">
    <property type="entry name" value="TIR"/>
    <property type="match status" value="1"/>
</dbReference>
<sequence length="163" mass="18464">MPVFISHRTADDTIAKEVAYRLRYRHGITVFIDDIDQEVRQAQGTAAITALLVQRINTCTNLLAIVSQNTQGSWWVPFEIGVARQSPRAITTMTNLVDASLPEYLLEWPRLRGEAAVDTFARLYKEQNRVLTEQVLEKRASAPMQASYVDRFQASLKNALGQR</sequence>
<dbReference type="eggNOG" id="ENOG50330VB">
    <property type="taxonomic scope" value="Bacteria"/>
</dbReference>
<protein>
    <submittedName>
        <fullName evidence="2">Hypothetical cytosolic protein</fullName>
    </submittedName>
</protein>
<dbReference type="HOGENOM" id="CLU_131953_0_0_7"/>
<gene>
    <name evidence="2" type="ORF">SYN_02749</name>
</gene>
<accession>Q2LRS1</accession>
<dbReference type="InterPro" id="IPR000157">
    <property type="entry name" value="TIR_dom"/>
</dbReference>
<dbReference type="Proteomes" id="UP000001933">
    <property type="component" value="Chromosome"/>
</dbReference>
<dbReference type="Gene3D" id="3.40.50.10140">
    <property type="entry name" value="Toll/interleukin-1 receptor homology (TIR) domain"/>
    <property type="match status" value="1"/>
</dbReference>
<dbReference type="SUPFAM" id="SSF52200">
    <property type="entry name" value="Toll/Interleukin receptor TIR domain"/>
    <property type="match status" value="1"/>
</dbReference>
<proteinExistence type="predicted"/>
<organism evidence="2 3">
    <name type="scientific">Syntrophus aciditrophicus (strain SB)</name>
    <dbReference type="NCBI Taxonomy" id="56780"/>
    <lineage>
        <taxon>Bacteria</taxon>
        <taxon>Pseudomonadati</taxon>
        <taxon>Thermodesulfobacteriota</taxon>
        <taxon>Syntrophia</taxon>
        <taxon>Syntrophales</taxon>
        <taxon>Syntrophaceae</taxon>
        <taxon>Syntrophus</taxon>
    </lineage>
</organism>
<evidence type="ECO:0000313" key="3">
    <source>
        <dbReference type="Proteomes" id="UP000001933"/>
    </source>
</evidence>
<evidence type="ECO:0000313" key="2">
    <source>
        <dbReference type="EMBL" id="ABC76784.1"/>
    </source>
</evidence>
<keyword evidence="3" id="KW-1185">Reference proteome</keyword>